<dbReference type="RefSeq" id="WP_394461670.1">
    <property type="nucleotide sequence ID" value="NZ_JBIGHZ010000004.1"/>
</dbReference>
<dbReference type="PANTHER" id="PTHR10061">
    <property type="entry name" value="S-FORMYLGLUTATHIONE HYDROLASE"/>
    <property type="match status" value="1"/>
</dbReference>
<comment type="caution">
    <text evidence="8">The sequence shown here is derived from an EMBL/GenBank/DDBJ whole genome shotgun (WGS) entry which is preliminary data.</text>
</comment>
<dbReference type="NCBIfam" id="TIGR02821">
    <property type="entry name" value="fghA_ester_D"/>
    <property type="match status" value="1"/>
</dbReference>
<evidence type="ECO:0000256" key="1">
    <source>
        <dbReference type="ARBA" id="ARBA00005622"/>
    </source>
</evidence>
<evidence type="ECO:0000256" key="5">
    <source>
        <dbReference type="ARBA" id="ARBA00047590"/>
    </source>
</evidence>
<comment type="catalytic activity">
    <reaction evidence="5 7">
        <text>S-formylglutathione + H2O = formate + glutathione + H(+)</text>
        <dbReference type="Rhea" id="RHEA:14961"/>
        <dbReference type="ChEBI" id="CHEBI:15377"/>
        <dbReference type="ChEBI" id="CHEBI:15378"/>
        <dbReference type="ChEBI" id="CHEBI:15740"/>
        <dbReference type="ChEBI" id="CHEBI:57688"/>
        <dbReference type="ChEBI" id="CHEBI:57925"/>
        <dbReference type="EC" id="3.1.2.12"/>
    </reaction>
</comment>
<dbReference type="Pfam" id="PF00756">
    <property type="entry name" value="Esterase"/>
    <property type="match status" value="1"/>
</dbReference>
<evidence type="ECO:0000256" key="2">
    <source>
        <dbReference type="ARBA" id="ARBA00012479"/>
    </source>
</evidence>
<keyword evidence="9" id="KW-1185">Reference proteome</keyword>
<organism evidence="8 9">
    <name type="scientific">Roseateles rivi</name>
    <dbReference type="NCBI Taxonomy" id="3299028"/>
    <lineage>
        <taxon>Bacteria</taxon>
        <taxon>Pseudomonadati</taxon>
        <taxon>Pseudomonadota</taxon>
        <taxon>Betaproteobacteria</taxon>
        <taxon>Burkholderiales</taxon>
        <taxon>Sphaerotilaceae</taxon>
        <taxon>Roseateles</taxon>
    </lineage>
</organism>
<evidence type="ECO:0000256" key="6">
    <source>
        <dbReference type="NCBIfam" id="TIGR02821"/>
    </source>
</evidence>
<name>A0ABW7FX79_9BURK</name>
<evidence type="ECO:0000256" key="7">
    <source>
        <dbReference type="RuleBase" id="RU363068"/>
    </source>
</evidence>
<dbReference type="InterPro" id="IPR029058">
    <property type="entry name" value="AB_hydrolase_fold"/>
</dbReference>
<sequence length="282" mass="31267">MSTVATLSEHGCWGGVQSFHRHDSAEIGAPMQFSVFRPARADTARKRPTLIYLAGLTCTEETFPIKAGAQRMAAELGLTLVAPDTSPRQTGIEGADAAWDFGHGAGFYLDALRTPWSARFRMESYVVRELRQLLIDEFDADPTRLGLFGHSMGGHGALTLALRHPEMFRSVSAFAPICAPSQCPWGHKAFGNYLGEDPALWRAHDACELIRSGRRLPPLLVDQGLADKFLAEQLHPHLLEQACAEAGQPCQLRRHEGYDHGYYFIHSFIADHLVHHARLMTL</sequence>
<dbReference type="GO" id="GO:0018738">
    <property type="term" value="F:S-formylglutathione hydrolase activity"/>
    <property type="evidence" value="ECO:0007669"/>
    <property type="project" value="UniProtKB-EC"/>
</dbReference>
<dbReference type="EC" id="3.1.2.12" evidence="2 6"/>
<dbReference type="InterPro" id="IPR014186">
    <property type="entry name" value="S-formylglutathione_hydrol"/>
</dbReference>
<gene>
    <name evidence="8" type="primary">fghA</name>
    <name evidence="8" type="ORF">ACG0Z6_11960</name>
</gene>
<accession>A0ABW7FX79</accession>
<proteinExistence type="inferred from homology"/>
<reference evidence="8 9" key="1">
    <citation type="submission" date="2024-08" db="EMBL/GenBank/DDBJ databases">
        <authorList>
            <person name="Lu H."/>
        </authorList>
    </citation>
    <scope>NUCLEOTIDE SEQUENCE [LARGE SCALE GENOMIC DNA]</scope>
    <source>
        <strain evidence="8 9">BYS180W</strain>
    </source>
</reference>
<dbReference type="Proteomes" id="UP001606099">
    <property type="component" value="Unassembled WGS sequence"/>
</dbReference>
<dbReference type="InterPro" id="IPR000801">
    <property type="entry name" value="Esterase-like"/>
</dbReference>
<comment type="similarity">
    <text evidence="1 7">Belongs to the esterase D family.</text>
</comment>
<comment type="function">
    <text evidence="7">Serine hydrolase involved in the detoxification of formaldehyde.</text>
</comment>
<protein>
    <recommendedName>
        <fullName evidence="2 6">S-formylglutathione hydrolase</fullName>
        <ecNumber evidence="2 6">3.1.2.12</ecNumber>
    </recommendedName>
</protein>
<evidence type="ECO:0000313" key="9">
    <source>
        <dbReference type="Proteomes" id="UP001606099"/>
    </source>
</evidence>
<keyword evidence="3 7" id="KW-0719">Serine esterase</keyword>
<dbReference type="PANTHER" id="PTHR10061:SF0">
    <property type="entry name" value="S-FORMYLGLUTATHIONE HYDROLASE"/>
    <property type="match status" value="1"/>
</dbReference>
<evidence type="ECO:0000313" key="8">
    <source>
        <dbReference type="EMBL" id="MFG6448948.1"/>
    </source>
</evidence>
<dbReference type="Gene3D" id="3.40.50.1820">
    <property type="entry name" value="alpha/beta hydrolase"/>
    <property type="match status" value="1"/>
</dbReference>
<keyword evidence="4 7" id="KW-0378">Hydrolase</keyword>
<evidence type="ECO:0000256" key="3">
    <source>
        <dbReference type="ARBA" id="ARBA00022487"/>
    </source>
</evidence>
<dbReference type="EMBL" id="JBIGHZ010000004">
    <property type="protein sequence ID" value="MFG6448948.1"/>
    <property type="molecule type" value="Genomic_DNA"/>
</dbReference>
<evidence type="ECO:0000256" key="4">
    <source>
        <dbReference type="ARBA" id="ARBA00022801"/>
    </source>
</evidence>
<dbReference type="SUPFAM" id="SSF53474">
    <property type="entry name" value="alpha/beta-Hydrolases"/>
    <property type="match status" value="1"/>
</dbReference>